<protein>
    <submittedName>
        <fullName evidence="1">Uncharacterized protein</fullName>
    </submittedName>
</protein>
<reference evidence="1 2" key="1">
    <citation type="submission" date="2017-06" db="EMBL/GenBank/DDBJ databases">
        <title>Comparative genomic analysis of Ambrosia Fusariam Clade fungi.</title>
        <authorList>
            <person name="Stajich J.E."/>
            <person name="Carrillo J."/>
            <person name="Kijimoto T."/>
            <person name="Eskalen A."/>
            <person name="O'Donnell K."/>
            <person name="Kasson M."/>
        </authorList>
    </citation>
    <scope>NUCLEOTIDE SEQUENCE [LARGE SCALE GENOMIC DNA]</scope>
    <source>
        <strain evidence="1">UCR3666</strain>
    </source>
</reference>
<dbReference type="AlphaFoldDB" id="A0A3M2SNY8"/>
<sequence>MSSLAFLLKSRVLSYIFSMPSASYEPYLLPGYKDLSLGFQIPSSAAAKMNNAQQTAIQRQQCHPSPGIYTARDLVKVTSPLLNSIVHALGEDTDGEPSSKDVLIDGLAASLAVTGRESTLPLSYGKSDTSRREIANQAQVIGDALVEYARSTPQGDEADQNIRLYSQCEGHLWTPAVAALLLGPRSNTQLMQLYNEWLHRMILLRDALLPFENFDQVPLVISSLNKQGIRDFEEPRKNFLLQCLTGRISQAAIVDVAKVFTAKSLGSGGYGFQYSQGLVMPAFLSSSSSLHLLRHHPARIDDSQVDILFDYEYPVYFDAQRNELPKAEESLPPGQWPPPSLLALEPQVTKSSIGVRAGKDPARRVLNIELGLGNGESITVDVGQIGRGIRYAYRAASAGNTGEKRSLDQGLLQEPISGKTKKTNITALHIHSTGDILRVPGLIAPDIKSRSNELHLFWAKDPLIRLALLGKLYPENVILLDEDEDPEKALHVGKGFGGRVVVVQNKRRKIATVDDA</sequence>
<keyword evidence="2" id="KW-1185">Reference proteome</keyword>
<dbReference type="EMBL" id="NKUJ01000010">
    <property type="protein sequence ID" value="RMJ19256.1"/>
    <property type="molecule type" value="Genomic_DNA"/>
</dbReference>
<dbReference type="Proteomes" id="UP000277212">
    <property type="component" value="Unassembled WGS sequence"/>
</dbReference>
<organism evidence="1 2">
    <name type="scientific">Fusarium kuroshium</name>
    <dbReference type="NCBI Taxonomy" id="2010991"/>
    <lineage>
        <taxon>Eukaryota</taxon>
        <taxon>Fungi</taxon>
        <taxon>Dikarya</taxon>
        <taxon>Ascomycota</taxon>
        <taxon>Pezizomycotina</taxon>
        <taxon>Sordariomycetes</taxon>
        <taxon>Hypocreomycetidae</taxon>
        <taxon>Hypocreales</taxon>
        <taxon>Nectriaceae</taxon>
        <taxon>Fusarium</taxon>
        <taxon>Fusarium solani species complex</taxon>
    </lineage>
</organism>
<evidence type="ECO:0000313" key="2">
    <source>
        <dbReference type="Proteomes" id="UP000277212"/>
    </source>
</evidence>
<dbReference type="OrthoDB" id="3590765at2759"/>
<evidence type="ECO:0000313" key="1">
    <source>
        <dbReference type="EMBL" id="RMJ19256.1"/>
    </source>
</evidence>
<gene>
    <name evidence="1" type="ORF">CDV36_001105</name>
</gene>
<name>A0A3M2SNY8_9HYPO</name>
<proteinExistence type="predicted"/>
<accession>A0A3M2SNY8</accession>
<comment type="caution">
    <text evidence="1">The sequence shown here is derived from an EMBL/GenBank/DDBJ whole genome shotgun (WGS) entry which is preliminary data.</text>
</comment>